<keyword evidence="9" id="KW-1185">Reference proteome</keyword>
<keyword evidence="2" id="KW-0805">Transcription regulation</keyword>
<dbReference type="AlphaFoldDB" id="A0AAW1QN41"/>
<feature type="region of interest" description="Disordered" evidence="6">
    <location>
        <begin position="322"/>
        <end position="348"/>
    </location>
</feature>
<feature type="compositionally biased region" description="Low complexity" evidence="6">
    <location>
        <begin position="71"/>
        <end position="85"/>
    </location>
</feature>
<organism evidence="8 9">
    <name type="scientific">Apatococcus lobatus</name>
    <dbReference type="NCBI Taxonomy" id="904363"/>
    <lineage>
        <taxon>Eukaryota</taxon>
        <taxon>Viridiplantae</taxon>
        <taxon>Chlorophyta</taxon>
        <taxon>core chlorophytes</taxon>
        <taxon>Trebouxiophyceae</taxon>
        <taxon>Chlorellales</taxon>
        <taxon>Chlorellaceae</taxon>
        <taxon>Apatococcus</taxon>
    </lineage>
</organism>
<dbReference type="InterPro" id="IPR004827">
    <property type="entry name" value="bZIP"/>
</dbReference>
<name>A0AAW1QN41_9CHLO</name>
<dbReference type="PANTHER" id="PTHR22952">
    <property type="entry name" value="CAMP-RESPONSE ELEMENT BINDING PROTEIN-RELATED"/>
    <property type="match status" value="1"/>
</dbReference>
<dbReference type="PROSITE" id="PS00036">
    <property type="entry name" value="BZIP_BASIC"/>
    <property type="match status" value="1"/>
</dbReference>
<feature type="compositionally biased region" description="Basic and acidic residues" evidence="6">
    <location>
        <begin position="267"/>
        <end position="289"/>
    </location>
</feature>
<dbReference type="EMBL" id="JALJOS010000029">
    <property type="protein sequence ID" value="KAK9822939.1"/>
    <property type="molecule type" value="Genomic_DNA"/>
</dbReference>
<dbReference type="GO" id="GO:0003700">
    <property type="term" value="F:DNA-binding transcription factor activity"/>
    <property type="evidence" value="ECO:0007669"/>
    <property type="project" value="InterPro"/>
</dbReference>
<dbReference type="InterPro" id="IPR046347">
    <property type="entry name" value="bZIP_sf"/>
</dbReference>
<proteinExistence type="predicted"/>
<evidence type="ECO:0000256" key="4">
    <source>
        <dbReference type="ARBA" id="ARBA00023163"/>
    </source>
</evidence>
<feature type="compositionally biased region" description="Polar residues" evidence="6">
    <location>
        <begin position="218"/>
        <end position="227"/>
    </location>
</feature>
<sequence>MLDELQDSASGEGPFGSVSLDDLLQTALERDPGASTWEQAGPANKSPPVPSSPSATCPDLRGQSVEEVWHAIHASPAHAATAVGHPPQQQGLVREAAQTDQSLHSSTFQPFHGMRASDDASHQPDNHENAHVEAEQEPAAQPSYPRSSQHQSSAMQHPSLTMSMPMLPPLQVPACIANGNSKTSADPAAWVTGAGAQGQSNAARHGPGSKATRKAVPQESQPESQASPAAKVFCPMTPSSPEAQQPDWPLGTEMPAARAGRQRKRKASEDPSGDERQTKRMVKNRESAARSRLRKQAYTIDLESQVEDLRRENKDLLEKVIKACPPPDPKHMPTVDGEALRRTRTTPM</sequence>
<evidence type="ECO:0000256" key="1">
    <source>
        <dbReference type="ARBA" id="ARBA00004123"/>
    </source>
</evidence>
<gene>
    <name evidence="8" type="ORF">WJX74_006673</name>
</gene>
<evidence type="ECO:0000256" key="5">
    <source>
        <dbReference type="ARBA" id="ARBA00023242"/>
    </source>
</evidence>
<feature type="region of interest" description="Disordered" evidence="6">
    <location>
        <begin position="1"/>
        <end position="293"/>
    </location>
</feature>
<evidence type="ECO:0000256" key="3">
    <source>
        <dbReference type="ARBA" id="ARBA00023125"/>
    </source>
</evidence>
<evidence type="ECO:0000256" key="6">
    <source>
        <dbReference type="SAM" id="MobiDB-lite"/>
    </source>
</evidence>
<dbReference type="PROSITE" id="PS50217">
    <property type="entry name" value="BZIP"/>
    <property type="match status" value="1"/>
</dbReference>
<dbReference type="Pfam" id="PF00170">
    <property type="entry name" value="bZIP_1"/>
    <property type="match status" value="1"/>
</dbReference>
<evidence type="ECO:0000313" key="9">
    <source>
        <dbReference type="Proteomes" id="UP001438707"/>
    </source>
</evidence>
<dbReference type="InterPro" id="IPR043452">
    <property type="entry name" value="BZIP46-like"/>
</dbReference>
<evidence type="ECO:0000313" key="8">
    <source>
        <dbReference type="EMBL" id="KAK9822939.1"/>
    </source>
</evidence>
<feature type="compositionally biased region" description="Basic and acidic residues" evidence="6">
    <location>
        <begin position="115"/>
        <end position="134"/>
    </location>
</feature>
<dbReference type="Gene3D" id="1.20.5.170">
    <property type="match status" value="1"/>
</dbReference>
<dbReference type="GO" id="GO:0005634">
    <property type="term" value="C:nucleus"/>
    <property type="evidence" value="ECO:0007669"/>
    <property type="project" value="UniProtKB-SubCell"/>
</dbReference>
<keyword evidence="4" id="KW-0804">Transcription</keyword>
<feature type="compositionally biased region" description="Polar residues" evidence="6">
    <location>
        <begin position="98"/>
        <end position="109"/>
    </location>
</feature>
<dbReference type="SMART" id="SM00338">
    <property type="entry name" value="BRLZ"/>
    <property type="match status" value="1"/>
</dbReference>
<feature type="domain" description="BZIP" evidence="7">
    <location>
        <begin position="274"/>
        <end position="320"/>
    </location>
</feature>
<keyword evidence="5" id="KW-0539">Nucleus</keyword>
<protein>
    <recommendedName>
        <fullName evidence="7">BZIP domain-containing protein</fullName>
    </recommendedName>
</protein>
<keyword evidence="3" id="KW-0238">DNA-binding</keyword>
<comment type="caution">
    <text evidence="8">The sequence shown here is derived from an EMBL/GenBank/DDBJ whole genome shotgun (WGS) entry which is preliminary data.</text>
</comment>
<feature type="compositionally biased region" description="Basic and acidic residues" evidence="6">
    <location>
        <begin position="328"/>
        <end position="341"/>
    </location>
</feature>
<comment type="subcellular location">
    <subcellularLocation>
        <location evidence="1">Nucleus</location>
    </subcellularLocation>
</comment>
<dbReference type="GO" id="GO:0003677">
    <property type="term" value="F:DNA binding"/>
    <property type="evidence" value="ECO:0007669"/>
    <property type="project" value="UniProtKB-KW"/>
</dbReference>
<evidence type="ECO:0000256" key="2">
    <source>
        <dbReference type="ARBA" id="ARBA00023015"/>
    </source>
</evidence>
<dbReference type="PANTHER" id="PTHR22952:SF175">
    <property type="entry name" value="PROTEIN ABSCISIC ACID-INSENSITIVE 5"/>
    <property type="match status" value="1"/>
</dbReference>
<dbReference type="GO" id="GO:0045893">
    <property type="term" value="P:positive regulation of DNA-templated transcription"/>
    <property type="evidence" value="ECO:0007669"/>
    <property type="project" value="InterPro"/>
</dbReference>
<feature type="compositionally biased region" description="Polar residues" evidence="6">
    <location>
        <begin position="144"/>
        <end position="156"/>
    </location>
</feature>
<evidence type="ECO:0000259" key="7">
    <source>
        <dbReference type="PROSITE" id="PS50217"/>
    </source>
</evidence>
<accession>A0AAW1QN41</accession>
<dbReference type="CDD" id="cd14707">
    <property type="entry name" value="bZIP_plant_BZIP46"/>
    <property type="match status" value="1"/>
</dbReference>
<dbReference type="FunFam" id="1.20.5.170:FF:000020">
    <property type="entry name" value="BZIP transcription factor"/>
    <property type="match status" value="1"/>
</dbReference>
<dbReference type="Proteomes" id="UP001438707">
    <property type="component" value="Unassembled WGS sequence"/>
</dbReference>
<reference evidence="8 9" key="1">
    <citation type="journal article" date="2024" name="Nat. Commun.">
        <title>Phylogenomics reveals the evolutionary origins of lichenization in chlorophyte algae.</title>
        <authorList>
            <person name="Puginier C."/>
            <person name="Libourel C."/>
            <person name="Otte J."/>
            <person name="Skaloud P."/>
            <person name="Haon M."/>
            <person name="Grisel S."/>
            <person name="Petersen M."/>
            <person name="Berrin J.G."/>
            <person name="Delaux P.M."/>
            <person name="Dal Grande F."/>
            <person name="Keller J."/>
        </authorList>
    </citation>
    <scope>NUCLEOTIDE SEQUENCE [LARGE SCALE GENOMIC DNA]</scope>
    <source>
        <strain evidence="8 9">SAG 2145</strain>
    </source>
</reference>
<dbReference type="SUPFAM" id="SSF57959">
    <property type="entry name" value="Leucine zipper domain"/>
    <property type="match status" value="1"/>
</dbReference>